<accession>A0A101LWR0</accession>
<gene>
    <name evidence="1" type="ORF">ABT39_MTgene1430</name>
</gene>
<dbReference type="AlphaFoldDB" id="A0A101LWR0"/>
<name>A0A101LWR0_PICGL</name>
<keyword evidence="1" id="KW-0496">Mitochondrion</keyword>
<proteinExistence type="predicted"/>
<sequence length="63" mass="7096">MNKNRVAAQISIIDHDEPLTPTFLVGPFTGKTLQRRYPLPFARYAQAKCLIGIISEPEALIDR</sequence>
<comment type="caution">
    <text evidence="1">The sequence shown here is derived from an EMBL/GenBank/DDBJ whole genome shotgun (WGS) entry which is preliminary data.</text>
</comment>
<protein>
    <submittedName>
        <fullName evidence="1">Uncharacterized protein</fullName>
    </submittedName>
</protein>
<organism evidence="1">
    <name type="scientific">Picea glauca</name>
    <name type="common">White spruce</name>
    <name type="synonym">Pinus glauca</name>
    <dbReference type="NCBI Taxonomy" id="3330"/>
    <lineage>
        <taxon>Eukaryota</taxon>
        <taxon>Viridiplantae</taxon>
        <taxon>Streptophyta</taxon>
        <taxon>Embryophyta</taxon>
        <taxon>Tracheophyta</taxon>
        <taxon>Spermatophyta</taxon>
        <taxon>Pinopsida</taxon>
        <taxon>Pinidae</taxon>
        <taxon>Conifers I</taxon>
        <taxon>Pinales</taxon>
        <taxon>Pinaceae</taxon>
        <taxon>Picea</taxon>
    </lineage>
</organism>
<evidence type="ECO:0000313" key="1">
    <source>
        <dbReference type="EMBL" id="KUM46750.1"/>
    </source>
</evidence>
<reference evidence="1" key="1">
    <citation type="journal article" date="2015" name="Genome Biol. Evol.">
        <title>Organellar Genomes of White Spruce (Picea glauca): Assembly and Annotation.</title>
        <authorList>
            <person name="Jackman S.D."/>
            <person name="Warren R.L."/>
            <person name="Gibb E.A."/>
            <person name="Vandervalk B.P."/>
            <person name="Mohamadi H."/>
            <person name="Chu J."/>
            <person name="Raymond A."/>
            <person name="Pleasance S."/>
            <person name="Coope R."/>
            <person name="Wildung M.R."/>
            <person name="Ritland C.E."/>
            <person name="Bousquet J."/>
            <person name="Jones S.J."/>
            <person name="Bohlmann J."/>
            <person name="Birol I."/>
        </authorList>
    </citation>
    <scope>NUCLEOTIDE SEQUENCE [LARGE SCALE GENOMIC DNA]</scope>
    <source>
        <tissue evidence="1">Flushing bud</tissue>
    </source>
</reference>
<geneLocation type="mitochondrion" evidence="1"/>
<dbReference type="EMBL" id="LKAM01000010">
    <property type="protein sequence ID" value="KUM46750.1"/>
    <property type="molecule type" value="Genomic_DNA"/>
</dbReference>